<evidence type="ECO:0000256" key="2">
    <source>
        <dbReference type="ARBA" id="ARBA00022801"/>
    </source>
</evidence>
<keyword evidence="1" id="KW-0479">Metal-binding</keyword>
<dbReference type="InterPro" id="IPR050884">
    <property type="entry name" value="CNP_phosphodiesterase-III"/>
</dbReference>
<evidence type="ECO:0000256" key="1">
    <source>
        <dbReference type="ARBA" id="ARBA00022723"/>
    </source>
</evidence>
<accession>A0ABY6G3C9</accession>
<dbReference type="Proteomes" id="UP001164305">
    <property type="component" value="Chromosome"/>
</dbReference>
<protein>
    <submittedName>
        <fullName evidence="6">Metallophosphoesterase</fullName>
    </submittedName>
</protein>
<evidence type="ECO:0000313" key="6">
    <source>
        <dbReference type="EMBL" id="UYG17131.1"/>
    </source>
</evidence>
<dbReference type="Pfam" id="PF00149">
    <property type="entry name" value="Metallophos"/>
    <property type="match status" value="1"/>
</dbReference>
<evidence type="ECO:0000256" key="3">
    <source>
        <dbReference type="ARBA" id="ARBA00023004"/>
    </source>
</evidence>
<sequence length="291" mass="29986">MRILQLSDTHLFGDPAPRQYDRIDTAAALAGVLDRLADVGPLEAVIHTGDASEDGSVASYRALHDQLDPFARAHGAVLAVAMGNHDVPVAYATVVGPGDHGEPWQDRVLTTPGGLRIVALDSSVPRAGYGHLDAPQLEWLRTVLAEPAAAGTVLAVHHPPLPAATRLMAALDLDDLESLADVLTGTDVRLVVSGHYHHEMSGSIAGIPVHVVPGIADVVDPLGPRDRARALALSGASLVELTGEPGSAPQVSTAVWASAGDELADPARPVYGFGPAEIDAIVAAAGRPGAV</sequence>
<feature type="domain" description="Calcineurin-like phosphoesterase" evidence="5">
    <location>
        <begin position="1"/>
        <end position="198"/>
    </location>
</feature>
<dbReference type="RefSeq" id="WP_263594340.1">
    <property type="nucleotide sequence ID" value="NZ_CP107020.1"/>
</dbReference>
<organism evidence="6 7">
    <name type="scientific">Brachybacterium huguangmaarense</name>
    <dbReference type="NCBI Taxonomy" id="1652028"/>
    <lineage>
        <taxon>Bacteria</taxon>
        <taxon>Bacillati</taxon>
        <taxon>Actinomycetota</taxon>
        <taxon>Actinomycetes</taxon>
        <taxon>Micrococcales</taxon>
        <taxon>Dermabacteraceae</taxon>
        <taxon>Brachybacterium</taxon>
    </lineage>
</organism>
<evidence type="ECO:0000259" key="5">
    <source>
        <dbReference type="Pfam" id="PF00149"/>
    </source>
</evidence>
<gene>
    <name evidence="6" type="ORF">BRM3_01455</name>
</gene>
<dbReference type="SUPFAM" id="SSF56300">
    <property type="entry name" value="Metallo-dependent phosphatases"/>
    <property type="match status" value="1"/>
</dbReference>
<keyword evidence="2" id="KW-0378">Hydrolase</keyword>
<dbReference type="Gene3D" id="3.60.21.10">
    <property type="match status" value="1"/>
</dbReference>
<keyword evidence="7" id="KW-1185">Reference proteome</keyword>
<keyword evidence="3" id="KW-0408">Iron</keyword>
<name>A0ABY6G3C9_9MICO</name>
<dbReference type="InterPro" id="IPR029052">
    <property type="entry name" value="Metallo-depent_PP-like"/>
</dbReference>
<dbReference type="EMBL" id="CP107020">
    <property type="protein sequence ID" value="UYG17131.1"/>
    <property type="molecule type" value="Genomic_DNA"/>
</dbReference>
<dbReference type="InterPro" id="IPR004843">
    <property type="entry name" value="Calcineurin-like_PHP"/>
</dbReference>
<evidence type="ECO:0000256" key="4">
    <source>
        <dbReference type="ARBA" id="ARBA00025742"/>
    </source>
</evidence>
<dbReference type="PANTHER" id="PTHR42988:SF2">
    <property type="entry name" value="CYCLIC NUCLEOTIDE PHOSPHODIESTERASE CBUA0032-RELATED"/>
    <property type="match status" value="1"/>
</dbReference>
<reference evidence="6" key="1">
    <citation type="submission" date="2022-10" db="EMBL/GenBank/DDBJ databases">
        <title>Whole-Genome Sequencing of Brachybacterium huguangmaarense BRM-3, Isolated from Betula schmidtii.</title>
        <authorList>
            <person name="Haam D."/>
        </authorList>
    </citation>
    <scope>NUCLEOTIDE SEQUENCE</scope>
    <source>
        <strain evidence="6">BRM-3</strain>
    </source>
</reference>
<comment type="similarity">
    <text evidence="4">Belongs to the cyclic nucleotide phosphodiesterase class-III family.</text>
</comment>
<evidence type="ECO:0000313" key="7">
    <source>
        <dbReference type="Proteomes" id="UP001164305"/>
    </source>
</evidence>
<proteinExistence type="inferred from homology"/>
<dbReference type="PANTHER" id="PTHR42988">
    <property type="entry name" value="PHOSPHOHYDROLASE"/>
    <property type="match status" value="1"/>
</dbReference>